<dbReference type="NCBIfam" id="NF003661">
    <property type="entry name" value="PRK05291.1-3"/>
    <property type="match status" value="1"/>
</dbReference>
<dbReference type="Gene3D" id="3.30.1360.120">
    <property type="entry name" value="Probable tRNA modification gtpase trme, domain 1"/>
    <property type="match status" value="1"/>
</dbReference>
<dbReference type="InterPro" id="IPR005225">
    <property type="entry name" value="Small_GTP-bd"/>
</dbReference>
<keyword evidence="5 10" id="KW-0547">Nucleotide-binding</keyword>
<dbReference type="InterPro" id="IPR031168">
    <property type="entry name" value="G_TrmE"/>
</dbReference>
<evidence type="ECO:0000256" key="5">
    <source>
        <dbReference type="ARBA" id="ARBA00022741"/>
    </source>
</evidence>
<dbReference type="Pfam" id="PF12631">
    <property type="entry name" value="MnmE_helical"/>
    <property type="match status" value="1"/>
</dbReference>
<dbReference type="InterPro" id="IPR027368">
    <property type="entry name" value="MnmE_dom2"/>
</dbReference>
<dbReference type="FunFam" id="3.30.1360.120:FF:000003">
    <property type="entry name" value="tRNA modification GTPase MnmE"/>
    <property type="match status" value="1"/>
</dbReference>
<dbReference type="InterPro" id="IPR027266">
    <property type="entry name" value="TrmE/GcvT-like"/>
</dbReference>
<comment type="subunit">
    <text evidence="10">Homodimer. Heterotetramer of two MnmE and two MnmG subunits.</text>
</comment>
<dbReference type="PRINTS" id="PR00326">
    <property type="entry name" value="GTP1OBG"/>
</dbReference>
<keyword evidence="7 10" id="KW-0460">Magnesium</keyword>
<gene>
    <name evidence="10" type="primary">mnmE</name>
    <name evidence="10" type="synonym">trmE</name>
    <name evidence="13" type="ORF">MSL71_14360</name>
</gene>
<feature type="binding site" evidence="10">
    <location>
        <begin position="252"/>
        <end position="258"/>
    </location>
    <ligand>
        <name>GTP</name>
        <dbReference type="ChEBI" id="CHEBI:37565"/>
    </ligand>
</feature>
<keyword evidence="6 10" id="KW-0378">Hydrolase</keyword>
<dbReference type="NCBIfam" id="TIGR00231">
    <property type="entry name" value="small_GTP"/>
    <property type="match status" value="1"/>
</dbReference>
<feature type="binding site" evidence="10">
    <location>
        <position position="237"/>
    </location>
    <ligand>
        <name>Mg(2+)</name>
        <dbReference type="ChEBI" id="CHEBI:18420"/>
    </ligand>
</feature>
<dbReference type="GO" id="GO:0005829">
    <property type="term" value="C:cytosol"/>
    <property type="evidence" value="ECO:0007669"/>
    <property type="project" value="TreeGrafter"/>
</dbReference>
<evidence type="ECO:0000256" key="4">
    <source>
        <dbReference type="ARBA" id="ARBA00022723"/>
    </source>
</evidence>
<feature type="binding site" evidence="10">
    <location>
        <position position="25"/>
    </location>
    <ligand>
        <name>(6S)-5-formyl-5,6,7,8-tetrahydrofolate</name>
        <dbReference type="ChEBI" id="CHEBI:57457"/>
    </ligand>
</feature>
<evidence type="ECO:0000256" key="7">
    <source>
        <dbReference type="ARBA" id="ARBA00022842"/>
    </source>
</evidence>
<comment type="function">
    <text evidence="10">Exhibits a very high intrinsic GTPase hydrolysis rate. Involved in the addition of a carboxymethylaminomethyl (cmnm) group at the wobble position (U34) of certain tRNAs, forming tRNA-cmnm(5)s(2)U34.</text>
</comment>
<accession>A0A4U8YJ90</accession>
<evidence type="ECO:0000256" key="9">
    <source>
        <dbReference type="ARBA" id="ARBA00023134"/>
    </source>
</evidence>
<evidence type="ECO:0000256" key="11">
    <source>
        <dbReference type="RuleBase" id="RU003313"/>
    </source>
</evidence>
<dbReference type="CDD" id="cd14858">
    <property type="entry name" value="TrmE_N"/>
    <property type="match status" value="1"/>
</dbReference>
<evidence type="ECO:0000256" key="10">
    <source>
        <dbReference type="HAMAP-Rule" id="MF_00379"/>
    </source>
</evidence>
<evidence type="ECO:0000256" key="1">
    <source>
        <dbReference type="ARBA" id="ARBA00011043"/>
    </source>
</evidence>
<dbReference type="EMBL" id="CAADHO010000002">
    <property type="protein sequence ID" value="VFQ43795.1"/>
    <property type="molecule type" value="Genomic_DNA"/>
</dbReference>
<dbReference type="InterPro" id="IPR006073">
    <property type="entry name" value="GTP-bd"/>
</dbReference>
<dbReference type="InterPro" id="IPR027417">
    <property type="entry name" value="P-loop_NTPase"/>
</dbReference>
<feature type="binding site" evidence="10">
    <location>
        <position position="87"/>
    </location>
    <ligand>
        <name>(6S)-5-formyl-5,6,7,8-tetrahydrofolate</name>
        <dbReference type="ChEBI" id="CHEBI:57457"/>
    </ligand>
</feature>
<dbReference type="Pfam" id="PF01926">
    <property type="entry name" value="MMR_HSR1"/>
    <property type="match status" value="1"/>
</dbReference>
<comment type="cofactor">
    <cofactor evidence="10">
        <name>K(+)</name>
        <dbReference type="ChEBI" id="CHEBI:29103"/>
    </cofactor>
    <text evidence="10">Binds 1 potassium ion per subunit.</text>
</comment>
<dbReference type="Gene3D" id="1.20.120.430">
    <property type="entry name" value="tRNA modification GTPase MnmE domain 2"/>
    <property type="match status" value="1"/>
</dbReference>
<dbReference type="PROSITE" id="PS51709">
    <property type="entry name" value="G_TRME"/>
    <property type="match status" value="1"/>
</dbReference>
<dbReference type="Gene3D" id="3.40.50.300">
    <property type="entry name" value="P-loop containing nucleotide triphosphate hydrolases"/>
    <property type="match status" value="1"/>
</dbReference>
<dbReference type="SUPFAM" id="SSF52540">
    <property type="entry name" value="P-loop containing nucleoside triphosphate hydrolases"/>
    <property type="match status" value="1"/>
</dbReference>
<name>A0A4U8YJ90_9BACT</name>
<proteinExistence type="inferred from homology"/>
<protein>
    <recommendedName>
        <fullName evidence="10">tRNA modification GTPase MnmE</fullName>
        <ecNumber evidence="10">3.6.-.-</ecNumber>
    </recommendedName>
</protein>
<keyword evidence="8 10" id="KW-0630">Potassium</keyword>
<keyword evidence="4 10" id="KW-0479">Metal-binding</keyword>
<dbReference type="FunFam" id="3.40.50.300:FF:001376">
    <property type="entry name" value="tRNA modification GTPase MnmE"/>
    <property type="match status" value="1"/>
</dbReference>
<dbReference type="Proteomes" id="UP000507962">
    <property type="component" value="Unassembled WGS sequence"/>
</dbReference>
<feature type="binding site" evidence="10">
    <location>
        <position position="257"/>
    </location>
    <ligand>
        <name>K(+)</name>
        <dbReference type="ChEBI" id="CHEBI:29103"/>
    </ligand>
</feature>
<dbReference type="GO" id="GO:0042802">
    <property type="term" value="F:identical protein binding"/>
    <property type="evidence" value="ECO:0007669"/>
    <property type="project" value="UniProtKB-ARBA"/>
</dbReference>
<dbReference type="Pfam" id="PF10396">
    <property type="entry name" value="TrmE_N"/>
    <property type="match status" value="1"/>
</dbReference>
<comment type="similarity">
    <text evidence="1 10 11">Belongs to the TRAFAC class TrmE-Era-EngA-EngB-Septin-like GTPase superfamily. TrmE GTPase family.</text>
</comment>
<evidence type="ECO:0000259" key="12">
    <source>
        <dbReference type="PROSITE" id="PS51709"/>
    </source>
</evidence>
<evidence type="ECO:0000256" key="6">
    <source>
        <dbReference type="ARBA" id="ARBA00022801"/>
    </source>
</evidence>
<keyword evidence="14" id="KW-1185">Reference proteome</keyword>
<comment type="subcellular location">
    <subcellularLocation>
        <location evidence="10">Cytoplasm</location>
    </subcellularLocation>
</comment>
<dbReference type="GO" id="GO:0002098">
    <property type="term" value="P:tRNA wobble uridine modification"/>
    <property type="evidence" value="ECO:0007669"/>
    <property type="project" value="TreeGrafter"/>
</dbReference>
<dbReference type="NCBIfam" id="TIGR00450">
    <property type="entry name" value="mnmE_trmE_thdF"/>
    <property type="match status" value="1"/>
</dbReference>
<feature type="binding site" evidence="10">
    <location>
        <position position="126"/>
    </location>
    <ligand>
        <name>(6S)-5-formyl-5,6,7,8-tetrahydrofolate</name>
        <dbReference type="ChEBI" id="CHEBI:57457"/>
    </ligand>
</feature>
<dbReference type="InterPro" id="IPR018948">
    <property type="entry name" value="GTP-bd_TrmE_N"/>
</dbReference>
<feature type="binding site" evidence="10">
    <location>
        <position position="459"/>
    </location>
    <ligand>
        <name>(6S)-5-formyl-5,6,7,8-tetrahydrofolate</name>
        <dbReference type="ChEBI" id="CHEBI:57457"/>
    </ligand>
</feature>
<feature type="binding site" evidence="10">
    <location>
        <position position="258"/>
    </location>
    <ligand>
        <name>Mg(2+)</name>
        <dbReference type="ChEBI" id="CHEBI:18420"/>
    </ligand>
</feature>
<feature type="binding site" evidence="10">
    <location>
        <begin position="338"/>
        <end position="341"/>
    </location>
    <ligand>
        <name>GTP</name>
        <dbReference type="ChEBI" id="CHEBI:37565"/>
    </ligand>
</feature>
<dbReference type="InterPro" id="IPR004520">
    <property type="entry name" value="GTPase_MnmE"/>
</dbReference>
<evidence type="ECO:0000313" key="14">
    <source>
        <dbReference type="Proteomes" id="UP000507962"/>
    </source>
</evidence>
<dbReference type="RefSeq" id="WP_180138231.1">
    <property type="nucleotide sequence ID" value="NZ_CAADHO010000002.1"/>
</dbReference>
<dbReference type="InterPro" id="IPR025867">
    <property type="entry name" value="MnmE_helical"/>
</dbReference>
<feature type="binding site" evidence="10">
    <location>
        <position position="252"/>
    </location>
    <ligand>
        <name>K(+)</name>
        <dbReference type="ChEBI" id="CHEBI:29103"/>
    </ligand>
</feature>
<dbReference type="AlphaFoldDB" id="A0A4U8YJ90"/>
<dbReference type="EC" id="3.6.-.-" evidence="10"/>
<dbReference type="GO" id="GO:0005525">
    <property type="term" value="F:GTP binding"/>
    <property type="evidence" value="ECO:0007669"/>
    <property type="project" value="UniProtKB-UniRule"/>
</dbReference>
<feature type="binding site" evidence="10">
    <location>
        <begin position="233"/>
        <end position="238"/>
    </location>
    <ligand>
        <name>GTP</name>
        <dbReference type="ChEBI" id="CHEBI:37565"/>
    </ligand>
</feature>
<evidence type="ECO:0000256" key="8">
    <source>
        <dbReference type="ARBA" id="ARBA00022958"/>
    </source>
</evidence>
<dbReference type="GO" id="GO:0046872">
    <property type="term" value="F:metal ion binding"/>
    <property type="evidence" value="ECO:0007669"/>
    <property type="project" value="UniProtKB-KW"/>
</dbReference>
<keyword evidence="9 10" id="KW-0342">GTP-binding</keyword>
<sequence>MSYLDLDTIAAIATPVGRGGIGIIRVSGQKAVSIAMTFFRSASGVTNPKSHRVYYGTFEDGKGASLDEVILFYMKGPKSYTAEDCVEIQSHASPVVMRQILDLLIEAGARLAEPGEFTKRAYLNGRINLSQAEAVIDLINARTTTSHEMAISMVKGELGEAVAGLRETLKQISVTLEAILDFPDDVDEEIQAETIRGQLTGTVAPTLVSLIDNFDQSDIFRHGIRVVIAGPPNSGKSSLLNRLSGQDRAIVTNVPGTTRDLIEEFIHIDGIAFQVTDTAGIRDTEDPVEKIGIERTLSSIEASDLVLYLVDGSEDLDTDSVAQIRQHVASRQCLVLVNKADLDPGGAADGLNAQGIEHLVVSVKTGEGLTAVKEAVVARILTRLPEDRSALVPNRRQVALVRKALNNVENAVEGIDSHLSFDAISIDIRSAMDLMGEILGEEVQVDILDEIFSNFCIGK</sequence>
<reference evidence="13 14" key="1">
    <citation type="submission" date="2019-03" db="EMBL/GenBank/DDBJ databases">
        <authorList>
            <person name="Nijsse B."/>
        </authorList>
    </citation>
    <scope>NUCLEOTIDE SEQUENCE [LARGE SCALE GENOMIC DNA]</scope>
    <source>
        <strain evidence="13">Desulfoluna butyratoxydans MSL71</strain>
    </source>
</reference>
<dbReference type="GO" id="GO:0003924">
    <property type="term" value="F:GTPase activity"/>
    <property type="evidence" value="ECO:0007669"/>
    <property type="project" value="UniProtKB-UniRule"/>
</dbReference>
<evidence type="ECO:0000256" key="3">
    <source>
        <dbReference type="ARBA" id="ARBA00022694"/>
    </source>
</evidence>
<feature type="domain" description="TrmE-type G" evidence="12">
    <location>
        <begin position="223"/>
        <end position="381"/>
    </location>
</feature>
<feature type="binding site" evidence="10">
    <location>
        <begin position="277"/>
        <end position="280"/>
    </location>
    <ligand>
        <name>GTP</name>
        <dbReference type="ChEBI" id="CHEBI:37565"/>
    </ligand>
</feature>
<feature type="binding site" evidence="10">
    <location>
        <position position="254"/>
    </location>
    <ligand>
        <name>K(+)</name>
        <dbReference type="ChEBI" id="CHEBI:29103"/>
    </ligand>
</feature>
<keyword evidence="2 10" id="KW-0963">Cytoplasm</keyword>
<dbReference type="GO" id="GO:0030488">
    <property type="term" value="P:tRNA methylation"/>
    <property type="evidence" value="ECO:0007669"/>
    <property type="project" value="TreeGrafter"/>
</dbReference>
<dbReference type="PANTHER" id="PTHR42714:SF2">
    <property type="entry name" value="TRNA MODIFICATION GTPASE GTPBP3, MITOCHONDRIAL"/>
    <property type="match status" value="1"/>
</dbReference>
<feature type="binding site" evidence="10">
    <location>
        <position position="233"/>
    </location>
    <ligand>
        <name>K(+)</name>
        <dbReference type="ChEBI" id="CHEBI:29103"/>
    </ligand>
</feature>
<evidence type="ECO:0000256" key="2">
    <source>
        <dbReference type="ARBA" id="ARBA00022490"/>
    </source>
</evidence>
<dbReference type="PANTHER" id="PTHR42714">
    <property type="entry name" value="TRNA MODIFICATION GTPASE GTPBP3"/>
    <property type="match status" value="1"/>
</dbReference>
<dbReference type="CDD" id="cd04164">
    <property type="entry name" value="trmE"/>
    <property type="match status" value="1"/>
</dbReference>
<comment type="caution">
    <text evidence="10">Lacks conserved residue(s) required for the propagation of feature annotation.</text>
</comment>
<dbReference type="HAMAP" id="MF_00379">
    <property type="entry name" value="GTPase_MnmE"/>
    <property type="match status" value="1"/>
</dbReference>
<keyword evidence="3 10" id="KW-0819">tRNA processing</keyword>
<organism evidence="13 14">
    <name type="scientific">Desulfoluna butyratoxydans</name>
    <dbReference type="NCBI Taxonomy" id="231438"/>
    <lineage>
        <taxon>Bacteria</taxon>
        <taxon>Pseudomonadati</taxon>
        <taxon>Thermodesulfobacteriota</taxon>
        <taxon>Desulfobacteria</taxon>
        <taxon>Desulfobacterales</taxon>
        <taxon>Desulfolunaceae</taxon>
        <taxon>Desulfoluna</taxon>
    </lineage>
</organism>
<evidence type="ECO:0000313" key="13">
    <source>
        <dbReference type="EMBL" id="VFQ43795.1"/>
    </source>
</evidence>